<accession>A0ABZ0JMT1</accession>
<dbReference type="RefSeq" id="WP_317844061.1">
    <property type="nucleotide sequence ID" value="NZ_CP126170.1"/>
</dbReference>
<evidence type="ECO:0000313" key="3">
    <source>
        <dbReference type="Proteomes" id="UP001302020"/>
    </source>
</evidence>
<proteinExistence type="predicted"/>
<evidence type="ECO:0000256" key="1">
    <source>
        <dbReference type="SAM" id="MobiDB-lite"/>
    </source>
</evidence>
<sequence>MSDPQIRTPGDSGPTDPTALESMLKATIPDIAAGLDDLSDDDLATLQALEMAGAGRKGVTDAIAMEQKRRAREADEAQASTDDAEQSAYGPDAATSYRHLTARQIDASKLTQPVLSRDGWVMPNPAAKAEG</sequence>
<dbReference type="EMBL" id="CP126172">
    <property type="protein sequence ID" value="WOS40693.1"/>
    <property type="molecule type" value="Genomic_DNA"/>
</dbReference>
<organism evidence="2 3">
    <name type="scientific">Xanthomonas rydalmerensis</name>
    <dbReference type="NCBI Taxonomy" id="3046274"/>
    <lineage>
        <taxon>Bacteria</taxon>
        <taxon>Pseudomonadati</taxon>
        <taxon>Pseudomonadota</taxon>
        <taxon>Gammaproteobacteria</taxon>
        <taxon>Lysobacterales</taxon>
        <taxon>Lysobacteraceae</taxon>
        <taxon>Xanthomonas</taxon>
    </lineage>
</organism>
<reference evidence="2 3" key="1">
    <citation type="submission" date="2023-05" db="EMBL/GenBank/DDBJ databases">
        <title>Xanthomonas rydalmerenesis sp. nov., a novel Xanthomonas species isolated from Fragaria x ananassa.</title>
        <authorList>
            <person name="McKnight D.J.E."/>
            <person name="Wong-Bajracharya J."/>
            <person name="Okoh E.B."/>
            <person name="Snijders F."/>
            <person name="Lidbetter F."/>
            <person name="Webster J."/>
            <person name="Djordjevic S.P."/>
            <person name="Bogema D.R."/>
            <person name="Chapman T.A."/>
        </authorList>
    </citation>
    <scope>NUCLEOTIDE SEQUENCE [LARGE SCALE GENOMIC DNA]</scope>
    <source>
        <strain evidence="2 3">DAR34883</strain>
    </source>
</reference>
<keyword evidence="3" id="KW-1185">Reference proteome</keyword>
<name>A0ABZ0JMT1_9XANT</name>
<dbReference type="Proteomes" id="UP001302020">
    <property type="component" value="Chromosome"/>
</dbReference>
<evidence type="ECO:0000313" key="2">
    <source>
        <dbReference type="EMBL" id="WOS40693.1"/>
    </source>
</evidence>
<protein>
    <submittedName>
        <fullName evidence="2">Uncharacterized protein</fullName>
    </submittedName>
</protein>
<feature type="region of interest" description="Disordered" evidence="1">
    <location>
        <begin position="67"/>
        <end position="94"/>
    </location>
</feature>
<gene>
    <name evidence="2" type="ORF">QN243_20245</name>
</gene>